<dbReference type="HOGENOM" id="CLU_035509_15_2_1"/>
<reference evidence="3 4" key="1">
    <citation type="journal article" date="2012" name="Science">
        <title>The Paleozoic origin of enzymatic lignin decomposition reconstructed from 31 fungal genomes.</title>
        <authorList>
            <person name="Floudas D."/>
            <person name="Binder M."/>
            <person name="Riley R."/>
            <person name="Barry K."/>
            <person name="Blanchette R.A."/>
            <person name="Henrissat B."/>
            <person name="Martinez A.T."/>
            <person name="Otillar R."/>
            <person name="Spatafora J.W."/>
            <person name="Yadav J.S."/>
            <person name="Aerts A."/>
            <person name="Benoit I."/>
            <person name="Boyd A."/>
            <person name="Carlson A."/>
            <person name="Copeland A."/>
            <person name="Coutinho P.M."/>
            <person name="de Vries R.P."/>
            <person name="Ferreira P."/>
            <person name="Findley K."/>
            <person name="Foster B."/>
            <person name="Gaskell J."/>
            <person name="Glotzer D."/>
            <person name="Gorecki P."/>
            <person name="Heitman J."/>
            <person name="Hesse C."/>
            <person name="Hori C."/>
            <person name="Igarashi K."/>
            <person name="Jurgens J.A."/>
            <person name="Kallen N."/>
            <person name="Kersten P."/>
            <person name="Kohler A."/>
            <person name="Kuees U."/>
            <person name="Kumar T.K.A."/>
            <person name="Kuo A."/>
            <person name="LaButti K."/>
            <person name="Larrondo L.F."/>
            <person name="Lindquist E."/>
            <person name="Ling A."/>
            <person name="Lombard V."/>
            <person name="Lucas S."/>
            <person name="Lundell T."/>
            <person name="Martin R."/>
            <person name="McLaughlin D.J."/>
            <person name="Morgenstern I."/>
            <person name="Morin E."/>
            <person name="Murat C."/>
            <person name="Nagy L.G."/>
            <person name="Nolan M."/>
            <person name="Ohm R.A."/>
            <person name="Patyshakuliyeva A."/>
            <person name="Rokas A."/>
            <person name="Ruiz-Duenas F.J."/>
            <person name="Sabat G."/>
            <person name="Salamov A."/>
            <person name="Samejima M."/>
            <person name="Schmutz J."/>
            <person name="Slot J.C."/>
            <person name="St John F."/>
            <person name="Stenlid J."/>
            <person name="Sun H."/>
            <person name="Sun S."/>
            <person name="Syed K."/>
            <person name="Tsang A."/>
            <person name="Wiebenga A."/>
            <person name="Young D."/>
            <person name="Pisabarro A."/>
            <person name="Eastwood D.C."/>
            <person name="Martin F."/>
            <person name="Cullen D."/>
            <person name="Grigoriev I.V."/>
            <person name="Hibbett D.S."/>
        </authorList>
    </citation>
    <scope>NUCLEOTIDE SEQUENCE [LARGE SCALE GENOMIC DNA]</scope>
    <source>
        <strain evidence="3 4">LYAD-421 SS1</strain>
    </source>
</reference>
<keyword evidence="1" id="KW-0812">Transmembrane</keyword>
<dbReference type="KEGG" id="dsq:DICSQDRAFT_175264"/>
<feature type="transmembrane region" description="Helical" evidence="1">
    <location>
        <begin position="53"/>
        <end position="73"/>
    </location>
</feature>
<feature type="domain" description="DUF6533" evidence="2">
    <location>
        <begin position="23"/>
        <end position="65"/>
    </location>
</feature>
<dbReference type="OrthoDB" id="3258294at2759"/>
<dbReference type="Pfam" id="PF20151">
    <property type="entry name" value="DUF6533"/>
    <property type="match status" value="1"/>
</dbReference>
<evidence type="ECO:0000256" key="1">
    <source>
        <dbReference type="SAM" id="Phobius"/>
    </source>
</evidence>
<dbReference type="InterPro" id="IPR045340">
    <property type="entry name" value="DUF6533"/>
</dbReference>
<evidence type="ECO:0000313" key="4">
    <source>
        <dbReference type="Proteomes" id="UP000053319"/>
    </source>
</evidence>
<dbReference type="AlphaFoldDB" id="R7SM03"/>
<dbReference type="OMA" id="LCVAMDS"/>
<keyword evidence="1" id="KW-1133">Transmembrane helix</keyword>
<dbReference type="EMBL" id="JH719486">
    <property type="protein sequence ID" value="EJF56067.1"/>
    <property type="molecule type" value="Genomic_DNA"/>
</dbReference>
<feature type="transmembrane region" description="Helical" evidence="1">
    <location>
        <begin position="106"/>
        <end position="131"/>
    </location>
</feature>
<evidence type="ECO:0000259" key="2">
    <source>
        <dbReference type="Pfam" id="PF20151"/>
    </source>
</evidence>
<evidence type="ECO:0000313" key="3">
    <source>
        <dbReference type="EMBL" id="EJF56067.1"/>
    </source>
</evidence>
<feature type="transmembrane region" description="Helical" evidence="1">
    <location>
        <begin position="79"/>
        <end position="99"/>
    </location>
</feature>
<feature type="transmembrane region" description="Helical" evidence="1">
    <location>
        <begin position="230"/>
        <end position="250"/>
    </location>
</feature>
<keyword evidence="1" id="KW-0472">Membrane</keyword>
<proteinExistence type="predicted"/>
<feature type="transmembrane region" description="Helical" evidence="1">
    <location>
        <begin position="174"/>
        <end position="195"/>
    </location>
</feature>
<name>R7SM03_DICSQ</name>
<sequence>MSSTHLPDSYLDALDIGKESRAGALALLVYDHLVTLDLEAELVWTQSKRSRVIWLYIFNRFFPLVWLVCIIYLSVDDFVILVSTLAVQIILQLRVYALYDKSRRVRLFLVCCWLAEVTVMAILIGITMANISGKCRWCSPQARAQPLTLVLSDLPVVSTPTGCYYSGIFSISALFWLPALVYEPILCLMVLWQAWDQDWTSWFRRAVDRSGTSVRLHQGRLFKVLARDSLIYFVAIFIELIINTVIWSHYNRYINIVVPWAGVLPSILGSRLFLSMREAIRFSEQYGPHATAITNLAEDRTAASSTMWFATIDQLTTIPRDKDK</sequence>
<dbReference type="Proteomes" id="UP000053319">
    <property type="component" value="Unassembled WGS sequence"/>
</dbReference>
<organism evidence="3 4">
    <name type="scientific">Dichomitus squalens (strain LYAD-421)</name>
    <name type="common">Western red white-rot fungus</name>
    <dbReference type="NCBI Taxonomy" id="732165"/>
    <lineage>
        <taxon>Eukaryota</taxon>
        <taxon>Fungi</taxon>
        <taxon>Dikarya</taxon>
        <taxon>Basidiomycota</taxon>
        <taxon>Agaricomycotina</taxon>
        <taxon>Agaricomycetes</taxon>
        <taxon>Polyporales</taxon>
        <taxon>Polyporaceae</taxon>
        <taxon>Dichomitus</taxon>
    </lineage>
</organism>
<feature type="transmembrane region" description="Helical" evidence="1">
    <location>
        <begin position="256"/>
        <end position="274"/>
    </location>
</feature>
<dbReference type="GeneID" id="18840133"/>
<accession>R7SM03</accession>
<protein>
    <recommendedName>
        <fullName evidence="2">DUF6533 domain-containing protein</fullName>
    </recommendedName>
</protein>
<dbReference type="RefSeq" id="XP_007371207.1">
    <property type="nucleotide sequence ID" value="XM_007371145.1"/>
</dbReference>
<gene>
    <name evidence="3" type="ORF">DICSQDRAFT_175264</name>
</gene>